<feature type="compositionally biased region" description="Basic and acidic residues" evidence="1">
    <location>
        <begin position="64"/>
        <end position="75"/>
    </location>
</feature>
<sequence length="411" mass="45631">MGCLFGCFRIKDDDRGDHFISSSIASANKQINGEKLVSKNQLAAIFLREDKGSPCEKSLYQNSQERRDKERSDRELKDEAKFLKSFGTLLETPEEIRKASESGNAETLDQGGVPPVRSWLPGITGKALFTEGQQVAEVSENGSSISKGHQTSVQHESTVKHDSGLKCRIGSVTSNTSPQESKESHLPSFGSKCEPFPMLLKLTEEMQTPATAYPADQESLKTRKNARICTQYMYPVLNPVHNLSQASEHTDSELCGNHAFRESQRNAVTPWANRAKGPLNQDDPELAVPSLSQWLKPPVANSGGRYEISPKSRSQSGMSSDVDRPIIGMVAAHWNEEESDPVPPKWWDGNGIPNSTNKYKEDQKVSWHATPFEERLEKALSEEKLQSQRKHSNGKSIEFRDEGEESDTAAS</sequence>
<proteinExistence type="predicted"/>
<dbReference type="GeneID" id="109715172"/>
<feature type="region of interest" description="Disordered" evidence="1">
    <location>
        <begin position="299"/>
        <end position="322"/>
    </location>
</feature>
<feature type="region of interest" description="Disordered" evidence="1">
    <location>
        <begin position="379"/>
        <end position="411"/>
    </location>
</feature>
<reference evidence="3" key="2">
    <citation type="submission" date="2025-08" db="UniProtKB">
        <authorList>
            <consortium name="RefSeq"/>
        </authorList>
    </citation>
    <scope>IDENTIFICATION</scope>
    <source>
        <tissue evidence="3">Leaf</tissue>
    </source>
</reference>
<feature type="region of interest" description="Disordered" evidence="1">
    <location>
        <begin position="56"/>
        <end position="75"/>
    </location>
</feature>
<keyword evidence="2" id="KW-1185">Reference proteome</keyword>
<feature type="region of interest" description="Disordered" evidence="1">
    <location>
        <begin position="171"/>
        <end position="190"/>
    </location>
</feature>
<feature type="region of interest" description="Disordered" evidence="1">
    <location>
        <begin position="142"/>
        <end position="164"/>
    </location>
</feature>
<gene>
    <name evidence="3" type="primary">LOC109715172</name>
</gene>
<dbReference type="AlphaFoldDB" id="A0A6P5FJ18"/>
<evidence type="ECO:0000313" key="2">
    <source>
        <dbReference type="Proteomes" id="UP000515123"/>
    </source>
</evidence>
<evidence type="ECO:0000256" key="1">
    <source>
        <dbReference type="SAM" id="MobiDB-lite"/>
    </source>
</evidence>
<dbReference type="InterPro" id="IPR039300">
    <property type="entry name" value="JASON"/>
</dbReference>
<feature type="compositionally biased region" description="Acidic residues" evidence="1">
    <location>
        <begin position="401"/>
        <end position="411"/>
    </location>
</feature>
<dbReference type="RefSeq" id="XP_020095642.1">
    <property type="nucleotide sequence ID" value="XM_020240053.1"/>
</dbReference>
<dbReference type="GO" id="GO:0007142">
    <property type="term" value="P:male meiosis II"/>
    <property type="evidence" value="ECO:0007669"/>
    <property type="project" value="InterPro"/>
</dbReference>
<dbReference type="PANTHER" id="PTHR33318">
    <property type="entry name" value="ASPARTYL/GLUTAMYL-TRNA(ASN/GLN) AMIDOTRANSFERASE SUBUNIT"/>
    <property type="match status" value="1"/>
</dbReference>
<name>A0A6P5FJ18_ANACO</name>
<dbReference type="OrthoDB" id="1932581at2759"/>
<dbReference type="Proteomes" id="UP000515123">
    <property type="component" value="Linkage group 9"/>
</dbReference>
<feature type="region of interest" description="Disordered" evidence="1">
    <location>
        <begin position="335"/>
        <end position="366"/>
    </location>
</feature>
<feature type="compositionally biased region" description="Polar residues" evidence="1">
    <location>
        <begin position="142"/>
        <end position="156"/>
    </location>
</feature>
<organism evidence="2 3">
    <name type="scientific">Ananas comosus</name>
    <name type="common">Pineapple</name>
    <name type="synonym">Ananas ananas</name>
    <dbReference type="NCBI Taxonomy" id="4615"/>
    <lineage>
        <taxon>Eukaryota</taxon>
        <taxon>Viridiplantae</taxon>
        <taxon>Streptophyta</taxon>
        <taxon>Embryophyta</taxon>
        <taxon>Tracheophyta</taxon>
        <taxon>Spermatophyta</taxon>
        <taxon>Magnoliopsida</taxon>
        <taxon>Liliopsida</taxon>
        <taxon>Poales</taxon>
        <taxon>Bromeliaceae</taxon>
        <taxon>Bromelioideae</taxon>
        <taxon>Ananas</taxon>
    </lineage>
</organism>
<accession>A0A6P5FJ18</accession>
<evidence type="ECO:0000313" key="3">
    <source>
        <dbReference type="RefSeq" id="XP_020095642.1"/>
    </source>
</evidence>
<feature type="region of interest" description="Disordered" evidence="1">
    <location>
        <begin position="93"/>
        <end position="117"/>
    </location>
</feature>
<reference evidence="2" key="1">
    <citation type="journal article" date="2015" name="Nat. Genet.">
        <title>The pineapple genome and the evolution of CAM photosynthesis.</title>
        <authorList>
            <person name="Ming R."/>
            <person name="VanBuren R."/>
            <person name="Wai C.M."/>
            <person name="Tang H."/>
            <person name="Schatz M.C."/>
            <person name="Bowers J.E."/>
            <person name="Lyons E."/>
            <person name="Wang M.L."/>
            <person name="Chen J."/>
            <person name="Biggers E."/>
            <person name="Zhang J."/>
            <person name="Huang L."/>
            <person name="Zhang L."/>
            <person name="Miao W."/>
            <person name="Zhang J."/>
            <person name="Ye Z."/>
            <person name="Miao C."/>
            <person name="Lin Z."/>
            <person name="Wang H."/>
            <person name="Zhou H."/>
            <person name="Yim W.C."/>
            <person name="Priest H.D."/>
            <person name="Zheng C."/>
            <person name="Woodhouse M."/>
            <person name="Edger P.P."/>
            <person name="Guyot R."/>
            <person name="Guo H.B."/>
            <person name="Guo H."/>
            <person name="Zheng G."/>
            <person name="Singh R."/>
            <person name="Sharma A."/>
            <person name="Min X."/>
            <person name="Zheng Y."/>
            <person name="Lee H."/>
            <person name="Gurtowski J."/>
            <person name="Sedlazeck F.J."/>
            <person name="Harkess A."/>
            <person name="McKain M.R."/>
            <person name="Liao Z."/>
            <person name="Fang J."/>
            <person name="Liu J."/>
            <person name="Zhang X."/>
            <person name="Zhang Q."/>
            <person name="Hu W."/>
            <person name="Qin Y."/>
            <person name="Wang K."/>
            <person name="Chen L.Y."/>
            <person name="Shirley N."/>
            <person name="Lin Y.R."/>
            <person name="Liu L.Y."/>
            <person name="Hernandez A.G."/>
            <person name="Wright C.L."/>
            <person name="Bulone V."/>
            <person name="Tuskan G.A."/>
            <person name="Heath K."/>
            <person name="Zee F."/>
            <person name="Moore P.H."/>
            <person name="Sunkar R."/>
            <person name="Leebens-Mack J.H."/>
            <person name="Mockler T."/>
            <person name="Bennetzen J.L."/>
            <person name="Freeling M."/>
            <person name="Sankoff D."/>
            <person name="Paterson A.H."/>
            <person name="Zhu X."/>
            <person name="Yang X."/>
            <person name="Smith J.A."/>
            <person name="Cushman J.C."/>
            <person name="Paull R.E."/>
            <person name="Yu Q."/>
        </authorList>
    </citation>
    <scope>NUCLEOTIDE SEQUENCE [LARGE SCALE GENOMIC DNA]</scope>
    <source>
        <strain evidence="2">cv. F153</strain>
    </source>
</reference>
<dbReference type="PANTHER" id="PTHR33318:SF7">
    <property type="entry name" value="PROTEIN JASON"/>
    <property type="match status" value="1"/>
</dbReference>
<protein>
    <submittedName>
        <fullName evidence="3">Protein JASON-like isoform X1</fullName>
    </submittedName>
</protein>